<sequence>MTARVLAGGLPYEPDSVADQQALADIEADTTPDTTTSAQVSGPDTGVAAPEAADSGADTDTARPGVVTAGGQPWTGGSRRPARWQDRLTANVAALEVLATLEQEARPATEAEQQTLAGWSAWGALPFVFDEADERVSTQDRERVRELLGPVGWSQARATTLNAHYTDPAVAAAMWSALESAGFEDGPVLEPGCGSGEFMGAAPDGAQMVGVELDETTARVAAYLHPDQQVMSAGFEKTMFPENSFSAAVGNVPFGRYSVVDKTHNGQGHSIHNHFILKSLRLTAPGGCVAVMTSTHTMDAKRETARREMARYADLVGAVRLPNGAMAASAGTDVKTDVLVFRRRKPTEKVDQDRVAGWVEADTLAVRDPEGNEHEVNYSKWFKDHPERVVGEAGYASSAFGPTYAVRAEADVNVAEQVEVLLTEQMLDARFGGSSALSYAPEVAEGVAVDTSPGLRFAPEPEAQIGHVRHNAGGWFEQYRAGLTWERVKIARPLFGQAKSLLAMRDKATEVLAAQRTGAPEAEREQLRGELRGLWESYVGYHGPISRGQDKYGPPSKADRAAYLRDVEAEWRDSLPQDGDVAPEDVPVPEDLAAEWQEEAARPEFKKREQKHLEFLAGDPKLGLIRSLEVYDEATNSATPAPIMTRDVVQHRTRPERAESVEDAIAISMDESRTVDVGRVAELLGVDRAQARERMSGEVFQVPGTEELVPKTTYLSGNVRAKLAAAREAAQADAAFRENVAALEAVVPAEIALADVSVNPGVRWVPEDVYAQFVSETLKAQCQVRLNPGTDAWEIEVPKGGVAPDVRYRWGVEKRTPAQLMTAAMNMKTVTVTVELEEGKRVKDEKATAAARAKVEEIRAEFGVWMMQDPARVERLQGLYNDAFNAHVAPDYSGAGARLSLPGLNESMTPYSYQRAAVARAVSEPTVLLDHVVGAGKTGTMIMSAMELKRTGIVAKPCMVVPNHLVDQIATEATQWYPDANVIAVPTGLAAPARQEWMAQVGAGDWDLVVMPQTTFEKVQIDPVKQAEWLKQAQDELEAATAGQDQDAGWVKRSEKAKKSLERQHGKIAANTDPGVTFEETGIDYLLVDEAHMFKNLARSSDLAELACSGSQRAMDLDFKLRALREVKTEAAERAGVAGPGYLPAVATFATGTPVANNMAEMWVMQHYLRPDLLEAARVDTVTAWGQAFTKVKPQLRPTVTGDGYQQVIKVAEYVNVPELLSINSAFTDVVLRDRLETTLPSVATGDRILMARPPSEQVAQYVNQLKERIEAVKNTPPTKGADNMLVIVGDGRKVALDARLVGMDADPDGGRVGAVAEQIMTIHERTKDTEYRLPNGEVSETTGALQIVFCDQSTPTEDGSWNVYDQLREDLAARGMDSEKVAFIHEAKTDEARAALFEKCRDGRVNVIIGSTQKMGTGTNIQTRAIALHHMDVPWRPADLEQREGRIIRQGNQNPEVSIYAWATEQTFDVYSWDMIARKATFIAQVKAGQHNGRTMEDVVAGLEVSGASAAAVLSGDPRIEQLATLSMDVEQLTRAQSAWSQQRATQRVELGRYEARQAFLAGRQDALIGLAAQVIPTGGDAFAFTTTDGQTIRNRGEAGEVLVAELRRQAARTDRTDFLDATDPEPLGTLGGVEVGTVRHASQVYLVPMQAPSVRRAWSAAQVLGGEVSAQGSIISAENFVAELPNQLVKDKRELDQLAETIPAMQEGLSESRFQQADELVAKQRELAALEAEMSDDVDESLRPEVVEYTADQLNERGLLGHHTVPREGDVWEYNKGFYIVGYTDKSVGAHQRQLWAWPVDGDPKDAFGAAKLQSRGRMVVRRESGLNEIERRAMQADLDRDRIVPNPRMALGYDGEVLREHEDGTVRQGRIDAEGNMIESSTGALIRNEQFVRYGSPVILIDATTPEAEQARREAIAERAYTRWPDELVPGQVLQEDIAGFGYAGDIVRMRPGFGERRVAVSPDTGAARERLSGSAAAGARRWQVSEAVQLSDAERERLWVAKTRSVQVGDLRAGDTVMATDVDTSATAKVPVTILKTGSGGNRDIVYADQDGAKQECRRRETTMVTVLGRTRGALELPELATLAAGAGQPVKACPARRISPDSQWVGRTLAVDTAVDRVATERAADGLKIGTVIAQDSRTIGSAYSGTEEVALLTLRDEAGGQFQVTSRDSGHVWEVEDGFDAAAVLGGRGLAGSAPDATPRPDTVSVTGQVTERSGQCASMAGQPDAATWTARGHEVAARPEDLEHLFGTHRSEPGTAGPSI</sequence>
<dbReference type="GO" id="GO:0008168">
    <property type="term" value="F:methyltransferase activity"/>
    <property type="evidence" value="ECO:0007669"/>
    <property type="project" value="UniProtKB-KW"/>
</dbReference>
<evidence type="ECO:0000313" key="4">
    <source>
        <dbReference type="EMBL" id="MBB5848657.1"/>
    </source>
</evidence>
<evidence type="ECO:0000313" key="5">
    <source>
        <dbReference type="Proteomes" id="UP000567246"/>
    </source>
</evidence>
<proteinExistence type="predicted"/>
<evidence type="ECO:0000256" key="1">
    <source>
        <dbReference type="SAM" id="Coils"/>
    </source>
</evidence>
<accession>A0A7W9N125</accession>
<feature type="region of interest" description="Disordered" evidence="2">
    <location>
        <begin position="1"/>
        <end position="81"/>
    </location>
</feature>
<dbReference type="PANTHER" id="PTHR41313:SF1">
    <property type="entry name" value="DNA METHYLASE ADENINE-SPECIFIC DOMAIN-CONTAINING PROTEIN"/>
    <property type="match status" value="1"/>
</dbReference>
<dbReference type="InterPro" id="IPR001650">
    <property type="entry name" value="Helicase_C-like"/>
</dbReference>
<keyword evidence="4" id="KW-0808">Transferase</keyword>
<dbReference type="Pfam" id="PF00271">
    <property type="entry name" value="Helicase_C"/>
    <property type="match status" value="1"/>
</dbReference>
<dbReference type="PROSITE" id="PS51194">
    <property type="entry name" value="HELICASE_CTER"/>
    <property type="match status" value="1"/>
</dbReference>
<dbReference type="Gene3D" id="3.40.50.300">
    <property type="entry name" value="P-loop containing nucleotide triphosphate hydrolases"/>
    <property type="match status" value="2"/>
</dbReference>
<name>A0A7W9N125_9MICC</name>
<gene>
    <name evidence="4" type="ORF">HDA33_001221</name>
</gene>
<keyword evidence="1" id="KW-0175">Coiled coil</keyword>
<dbReference type="GO" id="GO:0032259">
    <property type="term" value="P:methylation"/>
    <property type="evidence" value="ECO:0007669"/>
    <property type="project" value="UniProtKB-KW"/>
</dbReference>
<dbReference type="SMART" id="SM00487">
    <property type="entry name" value="DEXDc"/>
    <property type="match status" value="1"/>
</dbReference>
<dbReference type="EMBL" id="JACHMW010000001">
    <property type="protein sequence ID" value="MBB5848657.1"/>
    <property type="molecule type" value="Genomic_DNA"/>
</dbReference>
<dbReference type="PRINTS" id="PR00507">
    <property type="entry name" value="N12N6MTFRASE"/>
</dbReference>
<dbReference type="InterPro" id="IPR027417">
    <property type="entry name" value="P-loop_NTPase"/>
</dbReference>
<organism evidence="4 5">
    <name type="scientific">Micrococcus endophyticus</name>
    <dbReference type="NCBI Taxonomy" id="455343"/>
    <lineage>
        <taxon>Bacteria</taxon>
        <taxon>Bacillati</taxon>
        <taxon>Actinomycetota</taxon>
        <taxon>Actinomycetes</taxon>
        <taxon>Micrococcales</taxon>
        <taxon>Micrococcaceae</taxon>
        <taxon>Micrococcus</taxon>
    </lineage>
</organism>
<dbReference type="PANTHER" id="PTHR41313">
    <property type="entry name" value="ADENINE-SPECIFIC METHYLTRANSFERASE"/>
    <property type="match status" value="1"/>
</dbReference>
<dbReference type="SMART" id="SM00490">
    <property type="entry name" value="HELICc"/>
    <property type="match status" value="1"/>
</dbReference>
<dbReference type="RefSeq" id="WP_184171885.1">
    <property type="nucleotide sequence ID" value="NZ_BAABAG010000007.1"/>
</dbReference>
<feature type="domain" description="Helicase C-terminal" evidence="3">
    <location>
        <begin position="1338"/>
        <end position="1501"/>
    </location>
</feature>
<reference evidence="4 5" key="1">
    <citation type="submission" date="2020-08" db="EMBL/GenBank/DDBJ databases">
        <title>Sequencing the genomes of 1000 actinobacteria strains.</title>
        <authorList>
            <person name="Klenk H.-P."/>
        </authorList>
    </citation>
    <scope>NUCLEOTIDE SEQUENCE [LARGE SCALE GENOMIC DNA]</scope>
    <source>
        <strain evidence="4 5">DSM 17945</strain>
    </source>
</reference>
<keyword evidence="4" id="KW-0489">Methyltransferase</keyword>
<comment type="caution">
    <text evidence="4">The sequence shown here is derived from an EMBL/GenBank/DDBJ whole genome shotgun (WGS) entry which is preliminary data.</text>
</comment>
<evidence type="ECO:0000256" key="2">
    <source>
        <dbReference type="SAM" id="MobiDB-lite"/>
    </source>
</evidence>
<dbReference type="Gene3D" id="3.40.50.150">
    <property type="entry name" value="Vaccinia Virus protein VP39"/>
    <property type="match status" value="1"/>
</dbReference>
<dbReference type="SUPFAM" id="SSF53335">
    <property type="entry name" value="S-adenosyl-L-methionine-dependent methyltransferases"/>
    <property type="match status" value="1"/>
</dbReference>
<keyword evidence="5" id="KW-1185">Reference proteome</keyword>
<evidence type="ECO:0000259" key="3">
    <source>
        <dbReference type="PROSITE" id="PS51194"/>
    </source>
</evidence>
<feature type="compositionally biased region" description="Polar residues" evidence="2">
    <location>
        <begin position="31"/>
        <end position="42"/>
    </location>
</feature>
<dbReference type="InterPro" id="IPR029063">
    <property type="entry name" value="SAM-dependent_MTases_sf"/>
</dbReference>
<dbReference type="Proteomes" id="UP000567246">
    <property type="component" value="Unassembled WGS sequence"/>
</dbReference>
<dbReference type="InterPro" id="IPR014001">
    <property type="entry name" value="Helicase_ATP-bd"/>
</dbReference>
<protein>
    <submittedName>
        <fullName evidence="4">N12 class adenine-specific DNA methylase</fullName>
    </submittedName>
</protein>
<dbReference type="SUPFAM" id="SSF52540">
    <property type="entry name" value="P-loop containing nucleoside triphosphate hydrolases"/>
    <property type="match status" value="2"/>
</dbReference>
<dbReference type="InterPro" id="IPR052933">
    <property type="entry name" value="DNA_Protect_Modify"/>
</dbReference>
<feature type="coiled-coil region" evidence="1">
    <location>
        <begin position="1715"/>
        <end position="1742"/>
    </location>
</feature>